<keyword evidence="6" id="KW-0472">Membrane</keyword>
<evidence type="ECO:0000256" key="6">
    <source>
        <dbReference type="SAM" id="Phobius"/>
    </source>
</evidence>
<dbReference type="SMART" id="SM00283">
    <property type="entry name" value="MA"/>
    <property type="match status" value="1"/>
</dbReference>
<dbReference type="PANTHER" id="PTHR32089">
    <property type="entry name" value="METHYL-ACCEPTING CHEMOTAXIS PROTEIN MCPB"/>
    <property type="match status" value="1"/>
</dbReference>
<feature type="domain" description="HAMP" evidence="8">
    <location>
        <begin position="266"/>
        <end position="318"/>
    </location>
</feature>
<reference evidence="9 10" key="1">
    <citation type="journal article" date="2022" name="IScience">
        <title>An ultrasensitive nanofiber-based assay for enzymatic hydrolysis and deep-sea microbial degradation of cellulose.</title>
        <authorList>
            <person name="Tsudome M."/>
            <person name="Tachioka M."/>
            <person name="Miyazaki M."/>
            <person name="Uchimura K."/>
            <person name="Tsuda M."/>
            <person name="Takaki Y."/>
            <person name="Deguchi S."/>
        </authorList>
    </citation>
    <scope>NUCLEOTIDE SEQUENCE [LARGE SCALE GENOMIC DNA]</scope>
    <source>
        <strain evidence="9 10">GE09</strain>
    </source>
</reference>
<dbReference type="Proteomes" id="UP001320119">
    <property type="component" value="Chromosome"/>
</dbReference>
<evidence type="ECO:0000313" key="10">
    <source>
        <dbReference type="Proteomes" id="UP001320119"/>
    </source>
</evidence>
<dbReference type="Gene3D" id="6.10.340.10">
    <property type="match status" value="1"/>
</dbReference>
<keyword evidence="5" id="KW-0175">Coiled coil</keyword>
<dbReference type="CDD" id="cd06225">
    <property type="entry name" value="HAMP"/>
    <property type="match status" value="1"/>
</dbReference>
<dbReference type="PROSITE" id="PS50885">
    <property type="entry name" value="HAMP"/>
    <property type="match status" value="1"/>
</dbReference>
<dbReference type="Pfam" id="PF00015">
    <property type="entry name" value="MCPsignal"/>
    <property type="match status" value="1"/>
</dbReference>
<keyword evidence="6" id="KW-1133">Transmembrane helix</keyword>
<dbReference type="AlphaFoldDB" id="A0AAN1WIX4"/>
<sequence>MNFLFNLRISQKIMALVAGLCVGFIAIGIAYFVQINMQTQQAKERAQLNQLQAALVSLATQSSQLKSNLDGKADAEALLDQLRSSKLANGSELSNVTDLLNQFLVAVGEQAAVQSGLLEREKALDAAALALDDVVVDPLALAQLRAAEFAYRAQPTTTGYEAVFDNIEMVSRESVINALEVVDGYSAAFEEFAYSLKNAQVLSAREGELERSLNNALVVLAATVNDQVLSTEAAAAELAQLIVAAFIVMVFVIVTATAMGVYFIYKSIVFPMAHIQSVIRRINRGKLKARVKLIENDELGDLGRAFNQLLDERIQNLEEQSLENERLNNSIISLIRAVGTIARKDLTIKVPVSADITGTVSDAINLLTSETAKTLAQVRTISGEVDKVADVLQVQSSAVVRVAEDERKQVIATAKALETSARAMNDIAAKAGDADSLAKEAISSTQQARESVEGAVASILGIRETISETEKRIKRLGDRSQEVSGIVSLINTIAERTHILALNASMHAASAGEAGKGFAVVADEVQRLAENAREATADISSMVNNIRVETSDTVNIMNKLIAEVAAGTKTAELAGRRMNDTDKTTNELVQLVAVMAQSAIRQAEVTSRVRDRAMIIRNFTEKTGSQLGQQKAYTDGLKNQSASLVAQVNLFKLPSELLEAESALLTKAS</sequence>
<evidence type="ECO:0000256" key="2">
    <source>
        <dbReference type="ARBA" id="ARBA00023224"/>
    </source>
</evidence>
<keyword evidence="2 4" id="KW-0807">Transducer</keyword>
<evidence type="ECO:0000259" key="8">
    <source>
        <dbReference type="PROSITE" id="PS50885"/>
    </source>
</evidence>
<evidence type="ECO:0000313" key="9">
    <source>
        <dbReference type="EMBL" id="BCD98390.1"/>
    </source>
</evidence>
<dbReference type="RefSeq" id="WP_236982687.1">
    <property type="nucleotide sequence ID" value="NZ_AP023086.1"/>
</dbReference>
<feature type="transmembrane region" description="Helical" evidence="6">
    <location>
        <begin position="13"/>
        <end position="33"/>
    </location>
</feature>
<accession>A0AAN1WIX4</accession>
<dbReference type="GO" id="GO:0007165">
    <property type="term" value="P:signal transduction"/>
    <property type="evidence" value="ECO:0007669"/>
    <property type="project" value="UniProtKB-KW"/>
</dbReference>
<dbReference type="GO" id="GO:0006935">
    <property type="term" value="P:chemotaxis"/>
    <property type="evidence" value="ECO:0007669"/>
    <property type="project" value="UniProtKB-ARBA"/>
</dbReference>
<dbReference type="PANTHER" id="PTHR32089:SF112">
    <property type="entry name" value="LYSOZYME-LIKE PROTEIN-RELATED"/>
    <property type="match status" value="1"/>
</dbReference>
<dbReference type="SMART" id="SM00304">
    <property type="entry name" value="HAMP"/>
    <property type="match status" value="2"/>
</dbReference>
<dbReference type="Gene3D" id="1.10.287.950">
    <property type="entry name" value="Methyl-accepting chemotaxis protein"/>
    <property type="match status" value="1"/>
</dbReference>
<evidence type="ECO:0000256" key="3">
    <source>
        <dbReference type="ARBA" id="ARBA00029447"/>
    </source>
</evidence>
<organism evidence="9 10">
    <name type="scientific">Marinagarivorans cellulosilyticus</name>
    <dbReference type="NCBI Taxonomy" id="2721545"/>
    <lineage>
        <taxon>Bacteria</taxon>
        <taxon>Pseudomonadati</taxon>
        <taxon>Pseudomonadota</taxon>
        <taxon>Gammaproteobacteria</taxon>
        <taxon>Cellvibrionales</taxon>
        <taxon>Cellvibrionaceae</taxon>
        <taxon>Marinagarivorans</taxon>
    </lineage>
</organism>
<dbReference type="EMBL" id="AP023086">
    <property type="protein sequence ID" value="BCD98390.1"/>
    <property type="molecule type" value="Genomic_DNA"/>
</dbReference>
<comment type="subcellular location">
    <subcellularLocation>
        <location evidence="1">Membrane</location>
    </subcellularLocation>
</comment>
<keyword evidence="6" id="KW-0812">Transmembrane</keyword>
<proteinExistence type="inferred from homology"/>
<evidence type="ECO:0000259" key="7">
    <source>
        <dbReference type="PROSITE" id="PS50111"/>
    </source>
</evidence>
<evidence type="ECO:0000256" key="5">
    <source>
        <dbReference type="SAM" id="Coils"/>
    </source>
</evidence>
<keyword evidence="10" id="KW-1185">Reference proteome</keyword>
<feature type="domain" description="Methyl-accepting transducer" evidence="7">
    <location>
        <begin position="381"/>
        <end position="617"/>
    </location>
</feature>
<dbReference type="InterPro" id="IPR003660">
    <property type="entry name" value="HAMP_dom"/>
</dbReference>
<evidence type="ECO:0000256" key="4">
    <source>
        <dbReference type="PROSITE-ProRule" id="PRU00284"/>
    </source>
</evidence>
<feature type="transmembrane region" description="Helical" evidence="6">
    <location>
        <begin position="241"/>
        <end position="265"/>
    </location>
</feature>
<dbReference type="KEGG" id="marq:MARGE09_P2591"/>
<dbReference type="SUPFAM" id="SSF58104">
    <property type="entry name" value="Methyl-accepting chemotaxis protein (MCP) signaling domain"/>
    <property type="match status" value="1"/>
</dbReference>
<feature type="coiled-coil region" evidence="5">
    <location>
        <begin position="307"/>
        <end position="337"/>
    </location>
</feature>
<protein>
    <submittedName>
        <fullName evidence="9">Twitching motility protein PilJ</fullName>
    </submittedName>
</protein>
<dbReference type="InterPro" id="IPR004089">
    <property type="entry name" value="MCPsignal_dom"/>
</dbReference>
<comment type="similarity">
    <text evidence="3">Belongs to the methyl-accepting chemotaxis (MCP) protein family.</text>
</comment>
<dbReference type="PROSITE" id="PS50111">
    <property type="entry name" value="CHEMOTAXIS_TRANSDUC_2"/>
    <property type="match status" value="1"/>
</dbReference>
<dbReference type="Pfam" id="PF00672">
    <property type="entry name" value="HAMP"/>
    <property type="match status" value="1"/>
</dbReference>
<dbReference type="GO" id="GO:0016020">
    <property type="term" value="C:membrane"/>
    <property type="evidence" value="ECO:0007669"/>
    <property type="project" value="UniProtKB-SubCell"/>
</dbReference>
<gene>
    <name evidence="9" type="ORF">MARGE09_P2591</name>
</gene>
<name>A0AAN1WIX4_9GAMM</name>
<evidence type="ECO:0000256" key="1">
    <source>
        <dbReference type="ARBA" id="ARBA00004370"/>
    </source>
</evidence>